<keyword evidence="2 12" id="KW-0813">Transport</keyword>
<name>A0A6C0TYR0_9GAMM</name>
<evidence type="ECO:0000313" key="18">
    <source>
        <dbReference type="Proteomes" id="UP000477680"/>
    </source>
</evidence>
<evidence type="ECO:0000256" key="2">
    <source>
        <dbReference type="ARBA" id="ARBA00022448"/>
    </source>
</evidence>
<keyword evidence="17" id="KW-0675">Receptor</keyword>
<evidence type="ECO:0000256" key="1">
    <source>
        <dbReference type="ARBA" id="ARBA00004571"/>
    </source>
</evidence>
<feature type="domain" description="TonB-dependent receptor plug" evidence="16">
    <location>
        <begin position="49"/>
        <end position="154"/>
    </location>
</feature>
<keyword evidence="7" id="KW-0408">Iron</keyword>
<dbReference type="PROSITE" id="PS52016">
    <property type="entry name" value="TONB_DEPENDENT_REC_3"/>
    <property type="match status" value="1"/>
</dbReference>
<evidence type="ECO:0000256" key="11">
    <source>
        <dbReference type="ARBA" id="ARBA00023237"/>
    </source>
</evidence>
<dbReference type="InterPro" id="IPR039426">
    <property type="entry name" value="TonB-dep_rcpt-like"/>
</dbReference>
<dbReference type="Proteomes" id="UP000477680">
    <property type="component" value="Chromosome"/>
</dbReference>
<keyword evidence="8" id="KW-0406">Ion transport</keyword>
<evidence type="ECO:0000256" key="6">
    <source>
        <dbReference type="ARBA" id="ARBA00022729"/>
    </source>
</evidence>
<evidence type="ECO:0000256" key="14">
    <source>
        <dbReference type="RuleBase" id="RU003357"/>
    </source>
</evidence>
<evidence type="ECO:0000256" key="7">
    <source>
        <dbReference type="ARBA" id="ARBA00023004"/>
    </source>
</evidence>
<evidence type="ECO:0000256" key="12">
    <source>
        <dbReference type="PROSITE-ProRule" id="PRU01360"/>
    </source>
</evidence>
<dbReference type="InterPro" id="IPR000531">
    <property type="entry name" value="Beta-barrel_TonB"/>
</dbReference>
<keyword evidence="9 14" id="KW-0798">TonB box</keyword>
<evidence type="ECO:0000256" key="3">
    <source>
        <dbReference type="ARBA" id="ARBA00022452"/>
    </source>
</evidence>
<dbReference type="PROSITE" id="PS01156">
    <property type="entry name" value="TONB_DEPENDENT_REC_2"/>
    <property type="match status" value="1"/>
</dbReference>
<evidence type="ECO:0000256" key="4">
    <source>
        <dbReference type="ARBA" id="ARBA00022496"/>
    </source>
</evidence>
<keyword evidence="3 12" id="KW-1134">Transmembrane beta strand</keyword>
<dbReference type="AlphaFoldDB" id="A0A6C0TYR0"/>
<organism evidence="17 18">
    <name type="scientific">Kineobactrum salinum</name>
    <dbReference type="NCBI Taxonomy" id="2708301"/>
    <lineage>
        <taxon>Bacteria</taxon>
        <taxon>Pseudomonadati</taxon>
        <taxon>Pseudomonadota</taxon>
        <taxon>Gammaproteobacteria</taxon>
        <taxon>Cellvibrionales</taxon>
        <taxon>Halieaceae</taxon>
        <taxon>Kineobactrum</taxon>
    </lineage>
</organism>
<keyword evidence="4" id="KW-0410">Iron transport</keyword>
<keyword evidence="11 12" id="KW-0998">Cell outer membrane</keyword>
<dbReference type="GO" id="GO:0009279">
    <property type="term" value="C:cell outer membrane"/>
    <property type="evidence" value="ECO:0007669"/>
    <property type="project" value="UniProtKB-SubCell"/>
</dbReference>
<feature type="domain" description="TonB-dependent receptor-like beta-barrel" evidence="15">
    <location>
        <begin position="278"/>
        <end position="666"/>
    </location>
</feature>
<evidence type="ECO:0000256" key="9">
    <source>
        <dbReference type="ARBA" id="ARBA00023077"/>
    </source>
</evidence>
<dbReference type="EMBL" id="CP048711">
    <property type="protein sequence ID" value="QIB64916.1"/>
    <property type="molecule type" value="Genomic_DNA"/>
</dbReference>
<dbReference type="InterPro" id="IPR012910">
    <property type="entry name" value="Plug_dom"/>
</dbReference>
<protein>
    <submittedName>
        <fullName evidence="17">TonB-dependent receptor</fullName>
    </submittedName>
</protein>
<comment type="subcellular location">
    <subcellularLocation>
        <location evidence="1 12">Cell outer membrane</location>
        <topology evidence="1 12">Multi-pass membrane protein</topology>
    </subcellularLocation>
</comment>
<evidence type="ECO:0000256" key="13">
    <source>
        <dbReference type="PROSITE-ProRule" id="PRU10144"/>
    </source>
</evidence>
<dbReference type="GO" id="GO:0006826">
    <property type="term" value="P:iron ion transport"/>
    <property type="evidence" value="ECO:0007669"/>
    <property type="project" value="UniProtKB-KW"/>
</dbReference>
<evidence type="ECO:0000313" key="17">
    <source>
        <dbReference type="EMBL" id="QIB64916.1"/>
    </source>
</evidence>
<sequence>MGKGISIRIAGSLLILPLTLPIGGQAFGRNSEAIYEEVVVTAQKKSETLQKVSAAVSVVDNKRLTDLGVTNLVQITNLATGVAVAPIRSRANIYIRGVGQALASPNADANVALNLNGIYLPQSMAGTAFFDVDRVEILPGPQGTLYGRNSTGGVVNVMSRTPGDSFAFDGFLEAGNYSSFQGMAGIDIPVSDTLLSRTAVTHKRHDGYIEPRNQLDDQDSTAVRQTLVWTPGVATELTGVLTYTSEGGIGNTLINDPNLECSIADGACVLFDAEEEGYKYDVDVYQGSLTLRHDFSDSLTLIYIGGYSYLDQDSNSGLFSGPPAVQLLNPETSEGQSHEARLNVTADRVEGLFGIYYFDEDIYSAFDVAPVPVVRFFNVLDAAAHGFAVYGQGTYALTDAFRVTGGVRYSENVKSVDGSNSTFSATTGDLLVVNAYEGRLDEDRVDWKGGVEFDVATDSMLYANISSGFTPGGFSTGPQVLGEPAAKPFEPVTLVAYVAGVKNRLADGALTLNLEGFYYDYENYQISARDQTTAQNLVYNAEKSTVHGIQLDSRFKPGPNDNLGVSVTYLHAVADILDTPGGSFDGVRLPFSPRWTVNLDYQHAFDLDSGAQIRASLNFKYTSSRWTVYTQDTPGYYQKANTHTVLNLGYFAPADRWSIQLYVRNLEDNVVKTSCANAVPGPAGCYFEPPRTFGATLGFNF</sequence>
<dbReference type="InterPro" id="IPR010917">
    <property type="entry name" value="TonB_rcpt_CS"/>
</dbReference>
<dbReference type="PANTHER" id="PTHR32552">
    <property type="entry name" value="FERRICHROME IRON RECEPTOR-RELATED"/>
    <property type="match status" value="1"/>
</dbReference>
<dbReference type="SUPFAM" id="SSF56935">
    <property type="entry name" value="Porins"/>
    <property type="match status" value="1"/>
</dbReference>
<evidence type="ECO:0000256" key="10">
    <source>
        <dbReference type="ARBA" id="ARBA00023136"/>
    </source>
</evidence>
<keyword evidence="5 12" id="KW-0812">Transmembrane</keyword>
<dbReference type="RefSeq" id="WP_163494165.1">
    <property type="nucleotide sequence ID" value="NZ_CP048711.1"/>
</dbReference>
<evidence type="ECO:0000256" key="8">
    <source>
        <dbReference type="ARBA" id="ARBA00023065"/>
    </source>
</evidence>
<dbReference type="PANTHER" id="PTHR32552:SF81">
    <property type="entry name" value="TONB-DEPENDENT OUTER MEMBRANE RECEPTOR"/>
    <property type="match status" value="1"/>
</dbReference>
<proteinExistence type="inferred from homology"/>
<dbReference type="Pfam" id="PF00593">
    <property type="entry name" value="TonB_dep_Rec_b-barrel"/>
    <property type="match status" value="1"/>
</dbReference>
<feature type="short sequence motif" description="TonB C-terminal box" evidence="13">
    <location>
        <begin position="684"/>
        <end position="701"/>
    </location>
</feature>
<keyword evidence="18" id="KW-1185">Reference proteome</keyword>
<comment type="similarity">
    <text evidence="12 14">Belongs to the TonB-dependent receptor family.</text>
</comment>
<keyword evidence="10 12" id="KW-0472">Membrane</keyword>
<evidence type="ECO:0000256" key="5">
    <source>
        <dbReference type="ARBA" id="ARBA00022692"/>
    </source>
</evidence>
<dbReference type="Pfam" id="PF07715">
    <property type="entry name" value="Plug"/>
    <property type="match status" value="1"/>
</dbReference>
<evidence type="ECO:0000259" key="16">
    <source>
        <dbReference type="Pfam" id="PF07715"/>
    </source>
</evidence>
<dbReference type="InterPro" id="IPR036942">
    <property type="entry name" value="Beta-barrel_TonB_sf"/>
</dbReference>
<evidence type="ECO:0000259" key="15">
    <source>
        <dbReference type="Pfam" id="PF00593"/>
    </source>
</evidence>
<reference evidence="17 18" key="1">
    <citation type="submission" date="2020-02" db="EMBL/GenBank/DDBJ databases">
        <title>Genome sequencing for Kineobactrum sp. M2.</title>
        <authorList>
            <person name="Park S.-J."/>
        </authorList>
    </citation>
    <scope>NUCLEOTIDE SEQUENCE [LARGE SCALE GENOMIC DNA]</scope>
    <source>
        <strain evidence="17 18">M2</strain>
    </source>
</reference>
<dbReference type="KEGG" id="kim:G3T16_05435"/>
<dbReference type="Gene3D" id="2.40.170.20">
    <property type="entry name" value="TonB-dependent receptor, beta-barrel domain"/>
    <property type="match status" value="1"/>
</dbReference>
<gene>
    <name evidence="17" type="ORF">G3T16_05435</name>
</gene>
<keyword evidence="6" id="KW-0732">Signal</keyword>
<accession>A0A6C0TYR0</accession>